<dbReference type="InterPro" id="IPR023801">
    <property type="entry name" value="His_deacetylse_dom"/>
</dbReference>
<dbReference type="PANTHER" id="PTHR47558">
    <property type="entry name" value="HISTONE DEACETYLASE HOS3"/>
    <property type="match status" value="1"/>
</dbReference>
<feature type="region of interest" description="Disordered" evidence="1">
    <location>
        <begin position="504"/>
        <end position="556"/>
    </location>
</feature>
<dbReference type="PANTHER" id="PTHR47558:SF1">
    <property type="entry name" value="HISTONE DEACETYLASE HOS3"/>
    <property type="match status" value="1"/>
</dbReference>
<dbReference type="SUPFAM" id="SSF52768">
    <property type="entry name" value="Arginase/deacetylase"/>
    <property type="match status" value="1"/>
</dbReference>
<dbReference type="GO" id="GO:0010468">
    <property type="term" value="P:regulation of gene expression"/>
    <property type="evidence" value="ECO:0007669"/>
    <property type="project" value="UniProtKB-ARBA"/>
</dbReference>
<dbReference type="InterPro" id="IPR053244">
    <property type="entry name" value="HDAC_HD_type_1"/>
</dbReference>
<protein>
    <submittedName>
        <fullName evidence="3">Arginase/deacetylase</fullName>
    </submittedName>
</protein>
<dbReference type="EMBL" id="JAOTPV010000005">
    <property type="protein sequence ID" value="KAJ4482154.1"/>
    <property type="molecule type" value="Genomic_DNA"/>
</dbReference>
<dbReference type="GO" id="GO:0005634">
    <property type="term" value="C:nucleus"/>
    <property type="evidence" value="ECO:0007669"/>
    <property type="project" value="TreeGrafter"/>
</dbReference>
<evidence type="ECO:0000259" key="2">
    <source>
        <dbReference type="Pfam" id="PF00850"/>
    </source>
</evidence>
<gene>
    <name evidence="3" type="ORF">J3R30DRAFT_3656274</name>
</gene>
<evidence type="ECO:0000313" key="3">
    <source>
        <dbReference type="EMBL" id="KAJ4482154.1"/>
    </source>
</evidence>
<dbReference type="Proteomes" id="UP001150266">
    <property type="component" value="Unassembled WGS sequence"/>
</dbReference>
<feature type="domain" description="Histone deacetylase" evidence="2">
    <location>
        <begin position="115"/>
        <end position="425"/>
    </location>
</feature>
<dbReference type="AlphaFoldDB" id="A0A9W9DRE7"/>
<feature type="region of interest" description="Disordered" evidence="1">
    <location>
        <begin position="573"/>
        <end position="630"/>
    </location>
</feature>
<dbReference type="InterPro" id="IPR000286">
    <property type="entry name" value="HDACs"/>
</dbReference>
<dbReference type="OrthoDB" id="5232919at2759"/>
<feature type="compositionally biased region" description="Low complexity" evidence="1">
    <location>
        <begin position="580"/>
        <end position="594"/>
    </location>
</feature>
<dbReference type="InterPro" id="IPR037138">
    <property type="entry name" value="His_deacetylse_dom_sf"/>
</dbReference>
<dbReference type="InterPro" id="IPR023696">
    <property type="entry name" value="Ureohydrolase_dom_sf"/>
</dbReference>
<evidence type="ECO:0000256" key="1">
    <source>
        <dbReference type="SAM" id="MobiDB-lite"/>
    </source>
</evidence>
<dbReference type="GO" id="GO:0004407">
    <property type="term" value="F:histone deacetylase activity"/>
    <property type="evidence" value="ECO:0007669"/>
    <property type="project" value="TreeGrafter"/>
</dbReference>
<organism evidence="3 4">
    <name type="scientific">Lentinula aciculospora</name>
    <dbReference type="NCBI Taxonomy" id="153920"/>
    <lineage>
        <taxon>Eukaryota</taxon>
        <taxon>Fungi</taxon>
        <taxon>Dikarya</taxon>
        <taxon>Basidiomycota</taxon>
        <taxon>Agaricomycotina</taxon>
        <taxon>Agaricomycetes</taxon>
        <taxon>Agaricomycetidae</taxon>
        <taxon>Agaricales</taxon>
        <taxon>Marasmiineae</taxon>
        <taxon>Omphalotaceae</taxon>
        <taxon>Lentinula</taxon>
    </lineage>
</organism>
<feature type="region of interest" description="Disordered" evidence="1">
    <location>
        <begin position="449"/>
        <end position="476"/>
    </location>
</feature>
<dbReference type="Pfam" id="PF00850">
    <property type="entry name" value="Hist_deacetyl"/>
    <property type="match status" value="1"/>
</dbReference>
<evidence type="ECO:0000313" key="4">
    <source>
        <dbReference type="Proteomes" id="UP001150266"/>
    </source>
</evidence>
<comment type="caution">
    <text evidence="3">The sequence shown here is derived from an EMBL/GenBank/DDBJ whole genome shotgun (WGS) entry which is preliminary data.</text>
</comment>
<accession>A0A9W9DRE7</accession>
<name>A0A9W9DRE7_9AGAR</name>
<dbReference type="PRINTS" id="PR01270">
    <property type="entry name" value="HDASUPER"/>
</dbReference>
<keyword evidence="4" id="KW-1185">Reference proteome</keyword>
<feature type="compositionally biased region" description="Polar residues" evidence="1">
    <location>
        <begin position="518"/>
        <end position="529"/>
    </location>
</feature>
<reference evidence="3" key="1">
    <citation type="submission" date="2022-08" db="EMBL/GenBank/DDBJ databases">
        <title>A Global Phylogenomic Analysis of the Shiitake Genus Lentinula.</title>
        <authorList>
            <consortium name="DOE Joint Genome Institute"/>
            <person name="Sierra-Patev S."/>
            <person name="Min B."/>
            <person name="Naranjo-Ortiz M."/>
            <person name="Looney B."/>
            <person name="Konkel Z."/>
            <person name="Slot J.C."/>
            <person name="Sakamoto Y."/>
            <person name="Steenwyk J.L."/>
            <person name="Rokas A."/>
            <person name="Carro J."/>
            <person name="Camarero S."/>
            <person name="Ferreira P."/>
            <person name="Molpeceres G."/>
            <person name="Ruiz-Duenas F.J."/>
            <person name="Serrano A."/>
            <person name="Henrissat B."/>
            <person name="Drula E."/>
            <person name="Hughes K.W."/>
            <person name="Mata J.L."/>
            <person name="Ishikawa N.K."/>
            <person name="Vargas-Isla R."/>
            <person name="Ushijima S."/>
            <person name="Smith C.A."/>
            <person name="Ahrendt S."/>
            <person name="Andreopoulos W."/>
            <person name="He G."/>
            <person name="Labutti K."/>
            <person name="Lipzen A."/>
            <person name="Ng V."/>
            <person name="Riley R."/>
            <person name="Sandor L."/>
            <person name="Barry K."/>
            <person name="Martinez A.T."/>
            <person name="Xiao Y."/>
            <person name="Gibbons J.G."/>
            <person name="Terashima K."/>
            <person name="Grigoriev I.V."/>
            <person name="Hibbett D.S."/>
        </authorList>
    </citation>
    <scope>NUCLEOTIDE SEQUENCE</scope>
    <source>
        <strain evidence="3">JLM2183</strain>
    </source>
</reference>
<proteinExistence type="predicted"/>
<dbReference type="Gene3D" id="3.40.800.20">
    <property type="entry name" value="Histone deacetylase domain"/>
    <property type="match status" value="1"/>
</dbReference>
<sequence length="630" mass="68577">MASASIFIQDACYQHRYIRSKDTSLIVERPERLTAVKVGLAAAVSRIQEVVGKSTKDFDDLVAALDKLTLGARSNSIASPINVVHSSATLDLLNHPAVQFTHAFPDLNADVAKDSKDYLSNLKRWSEESAEKIFKGDSEIPSGLAQGDLYLCPESLDAIQGALGTVCESIDTVVDPNSSTTKRAFVAIRPPGHHCGEDTPSGFCFVNNVVVGAAHAHIKHGIHRVVIFDIDLHHGNGTQSLVWAINEETHRQRLEAQARIETGGSPSVATPGLQIYYSSIHDILSYPCEDGTPSIVQAASTSISGAHGQWIENVHLQNYQEGGFWNLYQQDYKQIIRKAEEFIQSTAAEYNKDVLVFISCGLDASEHEYASMSRHGRKVPTNFYAQFTKDACAFAEKYAKGRVVSVLEGGYSDLALASGTFAHFCALGLPEEHVWDETWWNKDNLTKLQNATKPKKPRGRASGSLSAPPTDHEQDPWLKQTLSVLQYFEPVPFKIPKRGKAIAVEPSSRTLRQRKIDPTSSSKPTSARSTPAKGISTEKATPRGTTIISSPKGKENDRKLDVGVVVESAKMIDFAEDSDSSTGSSSTLSSVPDSIGEDQQPKTGGTDPLSPVRLKKLPKVILKLGTQPSS</sequence>
<dbReference type="CDD" id="cd09998">
    <property type="entry name" value="HDAC_Hos3"/>
    <property type="match status" value="1"/>
</dbReference>